<accession>A0A841GYM1</accession>
<dbReference type="CDD" id="cd00090">
    <property type="entry name" value="HTH_ARSR"/>
    <property type="match status" value="1"/>
</dbReference>
<reference evidence="1 2" key="1">
    <citation type="submission" date="2020-08" db="EMBL/GenBank/DDBJ databases">
        <title>Genomic Encyclopedia of Type Strains, Phase IV (KMG-IV): sequencing the most valuable type-strain genomes for metagenomic binning, comparative biology and taxonomic classification.</title>
        <authorList>
            <person name="Goeker M."/>
        </authorList>
    </citation>
    <scope>NUCLEOTIDE SEQUENCE [LARGE SCALE GENOMIC DNA]</scope>
    <source>
        <strain evidence="1 2">DSM 29007</strain>
    </source>
</reference>
<organism evidence="1 2">
    <name type="scientific">Longimicrobium terrae</name>
    <dbReference type="NCBI Taxonomy" id="1639882"/>
    <lineage>
        <taxon>Bacteria</taxon>
        <taxon>Pseudomonadati</taxon>
        <taxon>Gemmatimonadota</taxon>
        <taxon>Longimicrobiia</taxon>
        <taxon>Longimicrobiales</taxon>
        <taxon>Longimicrobiaceae</taxon>
        <taxon>Longimicrobium</taxon>
    </lineage>
</organism>
<dbReference type="AlphaFoldDB" id="A0A841GYM1"/>
<dbReference type="Gene3D" id="1.10.10.10">
    <property type="entry name" value="Winged helix-like DNA-binding domain superfamily/Winged helix DNA-binding domain"/>
    <property type="match status" value="1"/>
</dbReference>
<dbReference type="InterPro" id="IPR036390">
    <property type="entry name" value="WH_DNA-bd_sf"/>
</dbReference>
<keyword evidence="1" id="KW-0238">DNA-binding</keyword>
<keyword evidence="2" id="KW-1185">Reference proteome</keyword>
<evidence type="ECO:0000313" key="1">
    <source>
        <dbReference type="EMBL" id="MBB6070809.1"/>
    </source>
</evidence>
<dbReference type="GO" id="GO:0003677">
    <property type="term" value="F:DNA binding"/>
    <property type="evidence" value="ECO:0007669"/>
    <property type="project" value="UniProtKB-KW"/>
</dbReference>
<dbReference type="GO" id="GO:0006355">
    <property type="term" value="P:regulation of DNA-templated transcription"/>
    <property type="evidence" value="ECO:0007669"/>
    <property type="project" value="UniProtKB-ARBA"/>
</dbReference>
<comment type="caution">
    <text evidence="1">The sequence shown here is derived from an EMBL/GenBank/DDBJ whole genome shotgun (WGS) entry which is preliminary data.</text>
</comment>
<dbReference type="InterPro" id="IPR011991">
    <property type="entry name" value="ArsR-like_HTH"/>
</dbReference>
<evidence type="ECO:0000313" key="2">
    <source>
        <dbReference type="Proteomes" id="UP000582837"/>
    </source>
</evidence>
<dbReference type="SUPFAM" id="SSF46785">
    <property type="entry name" value="Winged helix' DNA-binding domain"/>
    <property type="match status" value="1"/>
</dbReference>
<dbReference type="EMBL" id="JACHIA010000006">
    <property type="protein sequence ID" value="MBB6070809.1"/>
    <property type="molecule type" value="Genomic_DNA"/>
</dbReference>
<dbReference type="Proteomes" id="UP000582837">
    <property type="component" value="Unassembled WGS sequence"/>
</dbReference>
<proteinExistence type="predicted"/>
<name>A0A841GYM1_9BACT</name>
<protein>
    <submittedName>
        <fullName evidence="1">DNA-binding Lrp family transcriptional regulator</fullName>
    </submittedName>
</protein>
<dbReference type="RefSeq" id="WP_170033133.1">
    <property type="nucleotide sequence ID" value="NZ_JABDTL010000001.1"/>
</dbReference>
<sequence>MRNPRIPQSHFTAPLNEILGTEANVRVLRELCRADSPMARTTIAERAGLSLPGTSAAVAKLQRSGIVEAVGAGTRQSFGFRHGHPLAPALRTLFLAETLRTDALHGELRSLLGSLSSTPRAAWIVESEAPDEPGAPLRLSVLGAARDLPELASAIQGAIGELGSRYDTTIEVRATTEADLATASPAEHAVMQGATPVFGPHPLTFIDGSADAHQTAGPKRATHADRDHQAALSAAWIADQLNRDPSLPKRARNWLVHRLHVASPREAAELDDWLHVLESSSIPRIQHLLLSPGERAVRLRQSNPFIPVLTDRERDLMRKAATG</sequence>
<dbReference type="InterPro" id="IPR036388">
    <property type="entry name" value="WH-like_DNA-bd_sf"/>
</dbReference>
<gene>
    <name evidence="1" type="ORF">HNQ61_002431</name>
</gene>